<protein>
    <submittedName>
        <fullName evidence="1">Growth inhibitor PemK</fullName>
    </submittedName>
</protein>
<keyword evidence="2" id="KW-1185">Reference proteome</keyword>
<proteinExistence type="predicted"/>
<evidence type="ECO:0000313" key="2">
    <source>
        <dbReference type="Proteomes" id="UP000216998"/>
    </source>
</evidence>
<reference evidence="1 2" key="1">
    <citation type="submission" date="2017-07" db="EMBL/GenBank/DDBJ databases">
        <title>Niveispirillum cyanobacteriorum sp. nov., isolated from cyanobacterial aggregates in a eutrophic lake.</title>
        <authorList>
            <person name="Cai H."/>
        </authorList>
    </citation>
    <scope>NUCLEOTIDE SEQUENCE [LARGE SCALE GENOMIC DNA]</scope>
    <source>
        <strain evidence="2">TH1-14</strain>
    </source>
</reference>
<dbReference type="AlphaFoldDB" id="A0A255YVF7"/>
<sequence length="145" mass="16192">MSLPKPENGLVICYSYLWRHEALAGLTEGRKNRPAAILLCVQPDGSATPQVTVAPITHSPPADPTACLEIPSAVKAHLGLDGEKSWVVLNDLNVFNWPGFDLHPVPGNQGRFAYGLLPPGFYRRLIDRFLQLRQERKVRIHPRHD</sequence>
<organism evidence="1 2">
    <name type="scientific">Niveispirillum lacus</name>
    <dbReference type="NCBI Taxonomy" id="1981099"/>
    <lineage>
        <taxon>Bacteria</taxon>
        <taxon>Pseudomonadati</taxon>
        <taxon>Pseudomonadota</taxon>
        <taxon>Alphaproteobacteria</taxon>
        <taxon>Rhodospirillales</taxon>
        <taxon>Azospirillaceae</taxon>
        <taxon>Niveispirillum</taxon>
    </lineage>
</organism>
<name>A0A255YVF7_9PROT</name>
<dbReference type="OrthoDB" id="7432864at2"/>
<dbReference type="Proteomes" id="UP000216998">
    <property type="component" value="Unassembled WGS sequence"/>
</dbReference>
<dbReference type="EMBL" id="NOXU01000031">
    <property type="protein sequence ID" value="OYQ32674.1"/>
    <property type="molecule type" value="Genomic_DNA"/>
</dbReference>
<dbReference type="RefSeq" id="WP_094457710.1">
    <property type="nucleotide sequence ID" value="NZ_NOXU01000031.1"/>
</dbReference>
<evidence type="ECO:0000313" key="1">
    <source>
        <dbReference type="EMBL" id="OYQ32674.1"/>
    </source>
</evidence>
<comment type="caution">
    <text evidence="1">The sequence shown here is derived from an EMBL/GenBank/DDBJ whole genome shotgun (WGS) entry which is preliminary data.</text>
</comment>
<accession>A0A255YVF7</accession>
<gene>
    <name evidence="1" type="ORF">CHU95_18080</name>
</gene>